<name>A0A3A3G9P0_9BURK</name>
<dbReference type="RefSeq" id="WP_119786952.1">
    <property type="nucleotide sequence ID" value="NZ_QYUQ01000002.1"/>
</dbReference>
<comment type="caution">
    <text evidence="2">The sequence shown here is derived from an EMBL/GenBank/DDBJ whole genome shotgun (WGS) entry which is preliminary data.</text>
</comment>
<feature type="domain" description="Enoyl reductase (ER)" evidence="1">
    <location>
        <begin position="10"/>
        <end position="326"/>
    </location>
</feature>
<dbReference type="InterPro" id="IPR020843">
    <property type="entry name" value="ER"/>
</dbReference>
<dbReference type="Pfam" id="PF00107">
    <property type="entry name" value="ADH_zinc_N"/>
    <property type="match status" value="1"/>
</dbReference>
<evidence type="ECO:0000259" key="1">
    <source>
        <dbReference type="SMART" id="SM00829"/>
    </source>
</evidence>
<dbReference type="InterPro" id="IPR013149">
    <property type="entry name" value="ADH-like_C"/>
</dbReference>
<dbReference type="CDD" id="cd08241">
    <property type="entry name" value="QOR1"/>
    <property type="match status" value="1"/>
</dbReference>
<organism evidence="2 3">
    <name type="scientific">Noviherbaspirillum sedimenti</name>
    <dbReference type="NCBI Taxonomy" id="2320865"/>
    <lineage>
        <taxon>Bacteria</taxon>
        <taxon>Pseudomonadati</taxon>
        <taxon>Pseudomonadota</taxon>
        <taxon>Betaproteobacteria</taxon>
        <taxon>Burkholderiales</taxon>
        <taxon>Oxalobacteraceae</taxon>
        <taxon>Noviherbaspirillum</taxon>
    </lineage>
</organism>
<dbReference type="InterPro" id="IPR011032">
    <property type="entry name" value="GroES-like_sf"/>
</dbReference>
<dbReference type="Proteomes" id="UP000266327">
    <property type="component" value="Unassembled WGS sequence"/>
</dbReference>
<reference evidence="3" key="1">
    <citation type="submission" date="2018-09" db="EMBL/GenBank/DDBJ databases">
        <authorList>
            <person name="Zhu H."/>
        </authorList>
    </citation>
    <scope>NUCLEOTIDE SEQUENCE [LARGE SCALE GENOMIC DNA]</scope>
    <source>
        <strain evidence="3">K1S02-23</strain>
    </source>
</reference>
<dbReference type="InterPro" id="IPR051397">
    <property type="entry name" value="Zn-ADH-like_protein"/>
</dbReference>
<dbReference type="Gene3D" id="3.40.50.720">
    <property type="entry name" value="NAD(P)-binding Rossmann-like Domain"/>
    <property type="match status" value="1"/>
</dbReference>
<keyword evidence="3" id="KW-1185">Reference proteome</keyword>
<dbReference type="SUPFAM" id="SSF50129">
    <property type="entry name" value="GroES-like"/>
    <property type="match status" value="1"/>
</dbReference>
<protein>
    <submittedName>
        <fullName evidence="2">NADPH:quinone oxidoreductase family protein</fullName>
    </submittedName>
</protein>
<dbReference type="SMART" id="SM00829">
    <property type="entry name" value="PKS_ER"/>
    <property type="match status" value="1"/>
</dbReference>
<dbReference type="PROSITE" id="PS01162">
    <property type="entry name" value="QOR_ZETA_CRYSTAL"/>
    <property type="match status" value="1"/>
</dbReference>
<dbReference type="GO" id="GO:0016491">
    <property type="term" value="F:oxidoreductase activity"/>
    <property type="evidence" value="ECO:0007669"/>
    <property type="project" value="InterPro"/>
</dbReference>
<sequence>MKAVVIHEFGEPESLAVQQRLDPLCDAGEVLIDVQAAGVNFPDLLVMQGKYQILPPRPFSPGKDVAGVVRAVGASVTRVRPGDRVMAQLEYGGYASCAVTVQENCHVIPHSMAFIDAAAMGLVYQTAYFALVERGGLRAGESVLVNGAAGGIGLAAVQIAKGLGATVLAAVNQPEHAALARQHGADHIIDLAAPDLRDSLREQVHAVTGGRGVDIVIDPLGGDVFDASLRALAWCGRAVVIGFAAGRIPEIKANYLLVKNIAVSGLQWSDYRERMPELVDQVQQKLFSLYLDGAVRPHVAQALPLEDFSTALAVLRSGKAAGKYVLTM</sequence>
<dbReference type="GO" id="GO:0008270">
    <property type="term" value="F:zinc ion binding"/>
    <property type="evidence" value="ECO:0007669"/>
    <property type="project" value="InterPro"/>
</dbReference>
<gene>
    <name evidence="2" type="ORF">D3878_19205</name>
</gene>
<dbReference type="PANTHER" id="PTHR43677">
    <property type="entry name" value="SHORT-CHAIN DEHYDROGENASE/REDUCTASE"/>
    <property type="match status" value="1"/>
</dbReference>
<evidence type="ECO:0000313" key="2">
    <source>
        <dbReference type="EMBL" id="RJG03459.1"/>
    </source>
</evidence>
<dbReference type="InterPro" id="IPR013154">
    <property type="entry name" value="ADH-like_N"/>
</dbReference>
<dbReference type="Gene3D" id="3.90.180.10">
    <property type="entry name" value="Medium-chain alcohol dehydrogenases, catalytic domain"/>
    <property type="match status" value="1"/>
</dbReference>
<dbReference type="SUPFAM" id="SSF51735">
    <property type="entry name" value="NAD(P)-binding Rossmann-fold domains"/>
    <property type="match status" value="1"/>
</dbReference>
<dbReference type="EMBL" id="QYUQ01000002">
    <property type="protein sequence ID" value="RJG03459.1"/>
    <property type="molecule type" value="Genomic_DNA"/>
</dbReference>
<dbReference type="InterPro" id="IPR036291">
    <property type="entry name" value="NAD(P)-bd_dom_sf"/>
</dbReference>
<dbReference type="AlphaFoldDB" id="A0A3A3G9P0"/>
<dbReference type="OrthoDB" id="9780520at2"/>
<proteinExistence type="predicted"/>
<accession>A0A3A3G9P0</accession>
<evidence type="ECO:0000313" key="3">
    <source>
        <dbReference type="Proteomes" id="UP000266327"/>
    </source>
</evidence>
<dbReference type="PANTHER" id="PTHR43677:SF4">
    <property type="entry name" value="QUINONE OXIDOREDUCTASE-LIKE PROTEIN 2"/>
    <property type="match status" value="1"/>
</dbReference>
<dbReference type="Pfam" id="PF08240">
    <property type="entry name" value="ADH_N"/>
    <property type="match status" value="1"/>
</dbReference>
<dbReference type="InterPro" id="IPR002364">
    <property type="entry name" value="Quin_OxRdtase/zeta-crystal_CS"/>
</dbReference>